<feature type="transmembrane region" description="Helical" evidence="2">
    <location>
        <begin position="73"/>
        <end position="94"/>
    </location>
</feature>
<sequence length="390" mass="43948">MSEETETKEVIIATPIDSDTTPTEPPGLSDNSTDPGRYSRFITGVVMLVILLVLVGGVLAITAPATFSAVINAFWLFMFCLVLLFLVLGVLIMVGLKNQVKQILDIFVEGTLSIVDIMNFFKLAFNFIIDVLKQAVYFLIPFVSYLLGALIYFVLLYAYKWVGKTYDVTLFTVVLATVLVVATGMLNRRSKAEGKVELEWGRKVQLRFKDLFGDALEIVLFVFFLTMDSKNLFFLPKELNIEIRAVFNDYNFMIGGWTFDASIYNTLTLVIAAVGFEVMRFLMRIVAAGFSFYKEINSYVGDGNQKISGAAQIKWALRQSFEVHKDDVIRFITYTTFIVFVFLAFPRLKLLAMAVASLTALVMDLAMQDRLVIKRGNDLFTKIVSSLFKV</sequence>
<feature type="transmembrane region" description="Helical" evidence="2">
    <location>
        <begin position="328"/>
        <end position="345"/>
    </location>
</feature>
<reference evidence="4" key="1">
    <citation type="submission" date="2017-09" db="EMBL/GenBank/DDBJ databases">
        <title>Depth-based differentiation of microbial function through sediment-hosted aquifers and enrichment of novel symbionts in the deep terrestrial subsurface.</title>
        <authorList>
            <person name="Probst A.J."/>
            <person name="Ladd B."/>
            <person name="Jarett J.K."/>
            <person name="Geller-Mcgrath D.E."/>
            <person name="Sieber C.M.K."/>
            <person name="Emerson J.B."/>
            <person name="Anantharaman K."/>
            <person name="Thomas B.C."/>
            <person name="Malmstrom R."/>
            <person name="Stieglmeier M."/>
            <person name="Klingl A."/>
            <person name="Woyke T."/>
            <person name="Ryan C.M."/>
            <person name="Banfield J.F."/>
        </authorList>
    </citation>
    <scope>NUCLEOTIDE SEQUENCE [LARGE SCALE GENOMIC DNA]</scope>
</reference>
<feature type="region of interest" description="Disordered" evidence="1">
    <location>
        <begin position="12"/>
        <end position="34"/>
    </location>
</feature>
<comment type="caution">
    <text evidence="3">The sequence shown here is derived from an EMBL/GenBank/DDBJ whole genome shotgun (WGS) entry which is preliminary data.</text>
</comment>
<proteinExistence type="predicted"/>
<organism evidence="3 4">
    <name type="scientific">Candidatus Dojkabacteria bacterium CG_4_10_14_0_2_um_filter_Dojkabacteria_WS6_41_15</name>
    <dbReference type="NCBI Taxonomy" id="2014249"/>
    <lineage>
        <taxon>Bacteria</taxon>
        <taxon>Candidatus Dojkabacteria</taxon>
    </lineage>
</organism>
<dbReference type="AlphaFoldDB" id="A0A2M7W300"/>
<feature type="transmembrane region" description="Helical" evidence="2">
    <location>
        <begin position="263"/>
        <end position="283"/>
    </location>
</feature>
<name>A0A2M7W300_9BACT</name>
<dbReference type="Proteomes" id="UP000228952">
    <property type="component" value="Unassembled WGS sequence"/>
</dbReference>
<protein>
    <submittedName>
        <fullName evidence="3">Uncharacterized protein</fullName>
    </submittedName>
</protein>
<feature type="transmembrane region" description="Helical" evidence="2">
    <location>
        <begin position="208"/>
        <end position="227"/>
    </location>
</feature>
<gene>
    <name evidence="3" type="ORF">COX64_00600</name>
</gene>
<keyword evidence="2" id="KW-0812">Transmembrane</keyword>
<feature type="transmembrane region" description="Helical" evidence="2">
    <location>
        <begin position="106"/>
        <end position="129"/>
    </location>
</feature>
<evidence type="ECO:0000256" key="1">
    <source>
        <dbReference type="SAM" id="MobiDB-lite"/>
    </source>
</evidence>
<feature type="transmembrane region" description="Helical" evidence="2">
    <location>
        <begin position="351"/>
        <end position="367"/>
    </location>
</feature>
<evidence type="ECO:0000256" key="2">
    <source>
        <dbReference type="SAM" id="Phobius"/>
    </source>
</evidence>
<dbReference type="EMBL" id="PFQB01000013">
    <property type="protein sequence ID" value="PJA15544.1"/>
    <property type="molecule type" value="Genomic_DNA"/>
</dbReference>
<evidence type="ECO:0000313" key="3">
    <source>
        <dbReference type="EMBL" id="PJA15544.1"/>
    </source>
</evidence>
<evidence type="ECO:0000313" key="4">
    <source>
        <dbReference type="Proteomes" id="UP000228952"/>
    </source>
</evidence>
<feature type="transmembrane region" description="Helical" evidence="2">
    <location>
        <begin position="136"/>
        <end position="159"/>
    </location>
</feature>
<keyword evidence="2" id="KW-1133">Transmembrane helix</keyword>
<feature type="transmembrane region" description="Helical" evidence="2">
    <location>
        <begin position="165"/>
        <end position="187"/>
    </location>
</feature>
<feature type="transmembrane region" description="Helical" evidence="2">
    <location>
        <begin position="41"/>
        <end position="61"/>
    </location>
</feature>
<accession>A0A2M7W300</accession>
<keyword evidence="2" id="KW-0472">Membrane</keyword>